<evidence type="ECO:0000256" key="4">
    <source>
        <dbReference type="ARBA" id="ARBA00022679"/>
    </source>
</evidence>
<feature type="domain" description="Post-SET" evidence="13">
    <location>
        <begin position="968"/>
        <end position="984"/>
    </location>
</feature>
<dbReference type="PROSITE" id="PS50868">
    <property type="entry name" value="POST_SET"/>
    <property type="match status" value="1"/>
</dbReference>
<dbReference type="GO" id="GO:0048188">
    <property type="term" value="C:Set1C/COMPASS complex"/>
    <property type="evidence" value="ECO:0007669"/>
    <property type="project" value="TreeGrafter"/>
</dbReference>
<dbReference type="SMART" id="SM00317">
    <property type="entry name" value="SET"/>
    <property type="match status" value="1"/>
</dbReference>
<proteinExistence type="predicted"/>
<dbReference type="SUPFAM" id="SSF82199">
    <property type="entry name" value="SET domain"/>
    <property type="match status" value="1"/>
</dbReference>
<dbReference type="InterPro" id="IPR001214">
    <property type="entry name" value="SET_dom"/>
</dbReference>
<comment type="catalytic activity">
    <reaction evidence="9">
        <text>N(6)-methyl-L-lysyl(4)-[histone H3] + S-adenosyl-L-methionine = N(6),N(6)-dimethyl-L-lysyl(4)-[histone H3] + S-adenosyl-L-homocysteine + H(+)</text>
        <dbReference type="Rhea" id="RHEA:60268"/>
        <dbReference type="Rhea" id="RHEA-COMP:15540"/>
        <dbReference type="Rhea" id="RHEA-COMP:15543"/>
        <dbReference type="ChEBI" id="CHEBI:15378"/>
        <dbReference type="ChEBI" id="CHEBI:57856"/>
        <dbReference type="ChEBI" id="CHEBI:59789"/>
        <dbReference type="ChEBI" id="CHEBI:61929"/>
        <dbReference type="ChEBI" id="CHEBI:61976"/>
    </reaction>
</comment>
<reference evidence="14" key="1">
    <citation type="submission" date="2021-01" db="EMBL/GenBank/DDBJ databases">
        <authorList>
            <person name="Corre E."/>
            <person name="Pelletier E."/>
            <person name="Niang G."/>
            <person name="Scheremetjew M."/>
            <person name="Finn R."/>
            <person name="Kale V."/>
            <person name="Holt S."/>
            <person name="Cochrane G."/>
            <person name="Meng A."/>
            <person name="Brown T."/>
            <person name="Cohen L."/>
        </authorList>
    </citation>
    <scope>NUCLEOTIDE SEQUENCE</scope>
    <source>
        <strain evidence="14">MM31A-1</strain>
    </source>
</reference>
<dbReference type="SMART" id="SM00508">
    <property type="entry name" value="PostSET"/>
    <property type="match status" value="1"/>
</dbReference>
<evidence type="ECO:0000259" key="13">
    <source>
        <dbReference type="PROSITE" id="PS50868"/>
    </source>
</evidence>
<evidence type="ECO:0000256" key="8">
    <source>
        <dbReference type="ARBA" id="ARBA00047571"/>
    </source>
</evidence>
<keyword evidence="5" id="KW-0949">S-adenosyl-L-methionine</keyword>
<evidence type="ECO:0000256" key="7">
    <source>
        <dbReference type="ARBA" id="ARBA00023242"/>
    </source>
</evidence>
<accession>A0A7S3PWZ1</accession>
<dbReference type="Gene3D" id="2.170.270.10">
    <property type="entry name" value="SET domain"/>
    <property type="match status" value="1"/>
</dbReference>
<keyword evidence="7" id="KW-0539">Nucleus</keyword>
<dbReference type="CDD" id="cd10518">
    <property type="entry name" value="SET_SETD1-like"/>
    <property type="match status" value="1"/>
</dbReference>
<evidence type="ECO:0000256" key="11">
    <source>
        <dbReference type="SAM" id="MobiDB-lite"/>
    </source>
</evidence>
<dbReference type="Pfam" id="PF00856">
    <property type="entry name" value="SET"/>
    <property type="match status" value="1"/>
</dbReference>
<dbReference type="InterPro" id="IPR046341">
    <property type="entry name" value="SET_dom_sf"/>
</dbReference>
<dbReference type="InterPro" id="IPR003616">
    <property type="entry name" value="Post-SET_dom"/>
</dbReference>
<feature type="compositionally biased region" description="Low complexity" evidence="11">
    <location>
        <begin position="775"/>
        <end position="796"/>
    </location>
</feature>
<evidence type="ECO:0000256" key="1">
    <source>
        <dbReference type="ARBA" id="ARBA00004123"/>
    </source>
</evidence>
<evidence type="ECO:0000256" key="3">
    <source>
        <dbReference type="ARBA" id="ARBA00022603"/>
    </source>
</evidence>
<keyword evidence="4" id="KW-0808">Transferase</keyword>
<feature type="compositionally biased region" description="Basic and acidic residues" evidence="11">
    <location>
        <begin position="740"/>
        <end position="753"/>
    </location>
</feature>
<evidence type="ECO:0000256" key="2">
    <source>
        <dbReference type="ARBA" id="ARBA00012182"/>
    </source>
</evidence>
<feature type="region of interest" description="Disordered" evidence="11">
    <location>
        <begin position="697"/>
        <end position="818"/>
    </location>
</feature>
<protein>
    <recommendedName>
        <fullName evidence="2">[histone H3]-lysine(4) N-trimethyltransferase</fullName>
        <ecNumber evidence="2">2.1.1.354</ecNumber>
    </recommendedName>
</protein>
<gene>
    <name evidence="14" type="ORF">CDEB00056_LOCUS2736</name>
</gene>
<evidence type="ECO:0000256" key="6">
    <source>
        <dbReference type="ARBA" id="ARBA00022853"/>
    </source>
</evidence>
<dbReference type="GO" id="GO:0140999">
    <property type="term" value="F:histone H3K4 trimethyltransferase activity"/>
    <property type="evidence" value="ECO:0007669"/>
    <property type="project" value="UniProtKB-EC"/>
</dbReference>
<evidence type="ECO:0000256" key="5">
    <source>
        <dbReference type="ARBA" id="ARBA00022691"/>
    </source>
</evidence>
<name>A0A7S3PWZ1_9STRA</name>
<comment type="catalytic activity">
    <reaction evidence="10">
        <text>N(6),N(6)-dimethyl-L-lysyl(4)-[histone H3] + S-adenosyl-L-methionine = N(6),N(6),N(6)-trimethyl-L-lysyl(4)-[histone H3] + S-adenosyl-L-homocysteine + H(+)</text>
        <dbReference type="Rhea" id="RHEA:60272"/>
        <dbReference type="Rhea" id="RHEA-COMP:15537"/>
        <dbReference type="Rhea" id="RHEA-COMP:15540"/>
        <dbReference type="ChEBI" id="CHEBI:15378"/>
        <dbReference type="ChEBI" id="CHEBI:57856"/>
        <dbReference type="ChEBI" id="CHEBI:59789"/>
        <dbReference type="ChEBI" id="CHEBI:61961"/>
        <dbReference type="ChEBI" id="CHEBI:61976"/>
    </reaction>
</comment>
<evidence type="ECO:0000256" key="9">
    <source>
        <dbReference type="ARBA" id="ARBA00047583"/>
    </source>
</evidence>
<keyword evidence="3" id="KW-0489">Methyltransferase</keyword>
<dbReference type="InterPro" id="IPR044570">
    <property type="entry name" value="Set1-like"/>
</dbReference>
<dbReference type="EMBL" id="HBIO01003999">
    <property type="protein sequence ID" value="CAE0457895.1"/>
    <property type="molecule type" value="Transcribed_RNA"/>
</dbReference>
<organism evidence="14">
    <name type="scientific">Chaetoceros debilis</name>
    <dbReference type="NCBI Taxonomy" id="122233"/>
    <lineage>
        <taxon>Eukaryota</taxon>
        <taxon>Sar</taxon>
        <taxon>Stramenopiles</taxon>
        <taxon>Ochrophyta</taxon>
        <taxon>Bacillariophyta</taxon>
        <taxon>Coscinodiscophyceae</taxon>
        <taxon>Chaetocerotophycidae</taxon>
        <taxon>Chaetocerotales</taxon>
        <taxon>Chaetocerotaceae</taxon>
        <taxon>Chaetoceros</taxon>
    </lineage>
</organism>
<dbReference type="EC" id="2.1.1.354" evidence="2"/>
<dbReference type="PROSITE" id="PS50280">
    <property type="entry name" value="SET"/>
    <property type="match status" value="1"/>
</dbReference>
<dbReference type="PANTHER" id="PTHR45814:SF2">
    <property type="entry name" value="HISTONE-LYSINE N-METHYLTRANSFERASE SETD1"/>
    <property type="match status" value="1"/>
</dbReference>
<evidence type="ECO:0000313" key="14">
    <source>
        <dbReference type="EMBL" id="CAE0457895.1"/>
    </source>
</evidence>
<evidence type="ECO:0000256" key="10">
    <source>
        <dbReference type="ARBA" id="ARBA00049129"/>
    </source>
</evidence>
<sequence length="1003" mass="112907">MPKTNSLRPFRFKRSAIVSIRHSRLSSPLTITGTNNCIGTNAGKKLGKKMKQSQSKTSNYEWTWLEPNNEDSIPLTIIGHRIRCILPKFSDKDQSASLSSTQKTSYSRILEGEVITARKEEKKTNCNKKIGKEYESSLPNECAFHLTVELLVENDPIQLLPPSIRIQLEESVSKPDKKKAKAEIGRKRRELETKIRGENKTTIKINLPMPIQCTKRANTSNKEFTDSEFSLGGVTVKHWVIYKRVDASYFGTIEGASEGLIGNSNDESIQKENNFNWAVKYLSEHQYRSSLFNRSNETVIKELPLRFGEVVDIIPSSQLEMDIAGKKGSEHKVPGGGKSTQTSRTSLATVLIRPLAHLEDCKSGRMSHHFGNELVDIDMDSPGNGTHTCGHTLNAGVNTTRPLQNSLVELPIEDLIVVGKSANRMYDEQEPVSDNSDNIIIRYTYSIQQCHFKHLCHNNEISESSRLSTLKSIRVCHRCQVIGNEEEMGQCESEHCELTTQSSSSAGSEGNRKWWCRHCIKVLRKRCKFANRRNDKEWIGPCCSDACDCYECAEGNSYPFRSAFFDNCKRLCEGDASEKAKRVVDVQRGDRPTCMQCFRQGSKLSFVCSICHRILHQDCLIWRDRLKGMDRGQPDKRRMSDGQLNYKCRGCENSGISPIDTNKKRTTLLQATVDILQIIPPTDFSLPLSFLNDPLLPKSLKSEPKRRQVAKRRKKDVLIRSTGNKIPVERNPKNASKVTRQLDKMRNSREKVEPSCSRIVPYDASKHSARSTNNSAAHAARSLASSRSGGRNVGSRGNRRIQKGNDTHSKSSSRAARASQRRILKDAASFGVVKDNLSGCEHALRFGKSVIHGWGVFTGVQINAGDLILEYRGVLIGIAVADKRELEYERAKIGSDYMFRIDSDQVSDATHHGNLARFINASCTPNCHTQIITLNSVKRIAIYAKRDISPGEELCYDYKFESEFDESKRIPCNCGTVDCRGFMNWNKKYVAIEGAKVPSRMEL</sequence>
<keyword evidence="6" id="KW-0156">Chromatin regulator</keyword>
<dbReference type="PANTHER" id="PTHR45814">
    <property type="entry name" value="HISTONE-LYSINE N-METHYLTRANSFERASE SETD1"/>
    <property type="match status" value="1"/>
</dbReference>
<dbReference type="GO" id="GO:0032259">
    <property type="term" value="P:methylation"/>
    <property type="evidence" value="ECO:0007669"/>
    <property type="project" value="UniProtKB-KW"/>
</dbReference>
<feature type="domain" description="SET" evidence="12">
    <location>
        <begin position="842"/>
        <end position="959"/>
    </location>
</feature>
<evidence type="ECO:0000259" key="12">
    <source>
        <dbReference type="PROSITE" id="PS50280"/>
    </source>
</evidence>
<dbReference type="AlphaFoldDB" id="A0A7S3PWZ1"/>
<comment type="catalytic activity">
    <reaction evidence="8">
        <text>L-lysyl(4)-[histone H3] + 3 S-adenosyl-L-methionine = N(6),N(6),N(6)-trimethyl-L-lysyl(4)-[histone H3] + 3 S-adenosyl-L-homocysteine + 3 H(+)</text>
        <dbReference type="Rhea" id="RHEA:60260"/>
        <dbReference type="Rhea" id="RHEA-COMP:15537"/>
        <dbReference type="Rhea" id="RHEA-COMP:15547"/>
        <dbReference type="ChEBI" id="CHEBI:15378"/>
        <dbReference type="ChEBI" id="CHEBI:29969"/>
        <dbReference type="ChEBI" id="CHEBI:57856"/>
        <dbReference type="ChEBI" id="CHEBI:59789"/>
        <dbReference type="ChEBI" id="CHEBI:61961"/>
        <dbReference type="EC" id="2.1.1.354"/>
    </reaction>
</comment>
<comment type="subcellular location">
    <subcellularLocation>
        <location evidence="1">Nucleus</location>
    </subcellularLocation>
</comment>